<feature type="binding site" evidence="15">
    <location>
        <position position="121"/>
    </location>
    <ligand>
        <name>substrate</name>
    </ligand>
</feature>
<dbReference type="InterPro" id="IPR005511">
    <property type="entry name" value="SMP-30"/>
</dbReference>
<organism evidence="17 18">
    <name type="scientific">Marinoscillum furvescens DSM 4134</name>
    <dbReference type="NCBI Taxonomy" id="1122208"/>
    <lineage>
        <taxon>Bacteria</taxon>
        <taxon>Pseudomonadati</taxon>
        <taxon>Bacteroidota</taxon>
        <taxon>Cytophagia</taxon>
        <taxon>Cytophagales</taxon>
        <taxon>Reichenbachiellaceae</taxon>
        <taxon>Marinoscillum</taxon>
    </lineage>
</organism>
<comment type="cofactor">
    <cofactor evidence="15">
        <name>Zn(2+)</name>
        <dbReference type="ChEBI" id="CHEBI:29105"/>
    </cofactor>
    <text evidence="15">Binds 1 divalent metal cation per subunit.</text>
</comment>
<comment type="cofactor">
    <cofactor evidence="2">
        <name>Ca(2+)</name>
        <dbReference type="ChEBI" id="CHEBI:29108"/>
    </cofactor>
</comment>
<feature type="binding site" evidence="15">
    <location>
        <position position="101"/>
    </location>
    <ligand>
        <name>substrate</name>
    </ligand>
</feature>
<comment type="similarity">
    <text evidence="6">Belongs to the SMP-30/CGR1 family.</text>
</comment>
<comment type="catalytic activity">
    <reaction evidence="1">
        <text>D-glucono-1,5-lactone + H2O = D-gluconate + H(+)</text>
        <dbReference type="Rhea" id="RHEA:10440"/>
        <dbReference type="ChEBI" id="CHEBI:15377"/>
        <dbReference type="ChEBI" id="CHEBI:15378"/>
        <dbReference type="ChEBI" id="CHEBI:16217"/>
        <dbReference type="ChEBI" id="CHEBI:18391"/>
        <dbReference type="EC" id="3.1.1.17"/>
    </reaction>
</comment>
<keyword evidence="15" id="KW-0862">Zinc</keyword>
<dbReference type="InterPro" id="IPR013658">
    <property type="entry name" value="SGL"/>
</dbReference>
<accession>A0A3D9L958</accession>
<dbReference type="GO" id="GO:0030234">
    <property type="term" value="F:enzyme regulator activity"/>
    <property type="evidence" value="ECO:0007669"/>
    <property type="project" value="InterPro"/>
</dbReference>
<dbReference type="PANTHER" id="PTHR10907">
    <property type="entry name" value="REGUCALCIN"/>
    <property type="match status" value="1"/>
</dbReference>
<dbReference type="InterPro" id="IPR008367">
    <property type="entry name" value="Regucalcin"/>
</dbReference>
<evidence type="ECO:0000313" key="18">
    <source>
        <dbReference type="Proteomes" id="UP000256779"/>
    </source>
</evidence>
<sequence>MKSLKAQLELDLKASLGEGPIWHEAQQRLYFVDIDKARVHTFDPETKSHQQWITPLFPSALFPQDGDQVLVAAHQQIISLDTTSGKWEPFQRLPIGKQDIRFNEGKMDRSGRLWLGTMQVDARQKAGAFYCLDTNGELHSVLDKLSVPNGFCWSQDQEYMYHIDSLEKTVCRYRYQEDRLQLSDRKVVLDFTDGEALPDGMCMDQRGNLWIAFWGGYRVGCFNPATGEQIAEVSVPAPHVTSCTIGGPDQNQLFITTARYGMSDEQLEAYPLSGGLFSVKFT</sequence>
<evidence type="ECO:0000256" key="9">
    <source>
        <dbReference type="ARBA" id="ARBA00022490"/>
    </source>
</evidence>
<dbReference type="Proteomes" id="UP000256779">
    <property type="component" value="Unassembled WGS sequence"/>
</dbReference>
<comment type="cofactor">
    <cofactor evidence="4">
        <name>Mg(2+)</name>
        <dbReference type="ChEBI" id="CHEBI:18420"/>
    </cofactor>
</comment>
<dbReference type="PRINTS" id="PR01791">
    <property type="entry name" value="REGUCALCIN"/>
</dbReference>
<dbReference type="EC" id="3.1.1.17" evidence="7"/>
<dbReference type="InterPro" id="IPR011042">
    <property type="entry name" value="6-blade_b-propeller_TolB-like"/>
</dbReference>
<feature type="active site" description="Proton donor/acceptor" evidence="14">
    <location>
        <position position="199"/>
    </location>
</feature>
<name>A0A3D9L958_MARFU</name>
<comment type="subcellular location">
    <subcellularLocation>
        <location evidence="5">Cytoplasm</location>
    </subcellularLocation>
</comment>
<comment type="caution">
    <text evidence="17">The sequence shown here is derived from an EMBL/GenBank/DDBJ whole genome shotgun (WGS) entry which is preliminary data.</text>
</comment>
<dbReference type="GO" id="GO:0019853">
    <property type="term" value="P:L-ascorbic acid biosynthetic process"/>
    <property type="evidence" value="ECO:0007669"/>
    <property type="project" value="TreeGrafter"/>
</dbReference>
<evidence type="ECO:0000256" key="3">
    <source>
        <dbReference type="ARBA" id="ARBA00001936"/>
    </source>
</evidence>
<dbReference type="GO" id="GO:0004341">
    <property type="term" value="F:gluconolactonase activity"/>
    <property type="evidence" value="ECO:0007669"/>
    <property type="project" value="UniProtKB-EC"/>
</dbReference>
<evidence type="ECO:0000256" key="10">
    <source>
        <dbReference type="ARBA" id="ARBA00022723"/>
    </source>
</evidence>
<proteinExistence type="inferred from homology"/>
<evidence type="ECO:0000256" key="15">
    <source>
        <dbReference type="PIRSR" id="PIRSR605511-2"/>
    </source>
</evidence>
<feature type="binding site" evidence="15">
    <location>
        <position position="149"/>
    </location>
    <ligand>
        <name>a divalent metal cation</name>
        <dbReference type="ChEBI" id="CHEBI:60240"/>
    </ligand>
</feature>
<evidence type="ECO:0000256" key="8">
    <source>
        <dbReference type="ARBA" id="ARBA00016808"/>
    </source>
</evidence>
<feature type="binding site" evidence="15">
    <location>
        <position position="103"/>
    </location>
    <ligand>
        <name>substrate</name>
    </ligand>
</feature>
<dbReference type="PRINTS" id="PR01790">
    <property type="entry name" value="SMP30FAMILY"/>
</dbReference>
<dbReference type="Pfam" id="PF08450">
    <property type="entry name" value="SGL"/>
    <property type="match status" value="1"/>
</dbReference>
<evidence type="ECO:0000256" key="13">
    <source>
        <dbReference type="ARBA" id="ARBA00032464"/>
    </source>
</evidence>
<keyword evidence="9" id="KW-0963">Cytoplasm</keyword>
<feature type="binding site" evidence="15">
    <location>
        <position position="199"/>
    </location>
    <ligand>
        <name>a divalent metal cation</name>
        <dbReference type="ChEBI" id="CHEBI:60240"/>
    </ligand>
</feature>
<gene>
    <name evidence="17" type="ORF">C7460_102231</name>
</gene>
<keyword evidence="10 15" id="KW-0479">Metal-binding</keyword>
<dbReference type="OrthoDB" id="2633250at2"/>
<dbReference type="RefSeq" id="WP_115866735.1">
    <property type="nucleotide sequence ID" value="NZ_QREG01000002.1"/>
</dbReference>
<feature type="domain" description="SMP-30/Gluconolactonase/LRE-like region" evidence="16">
    <location>
        <begin position="16"/>
        <end position="259"/>
    </location>
</feature>
<dbReference type="PANTHER" id="PTHR10907:SF47">
    <property type="entry name" value="REGUCALCIN"/>
    <property type="match status" value="1"/>
</dbReference>
<evidence type="ECO:0000259" key="16">
    <source>
        <dbReference type="Pfam" id="PF08450"/>
    </source>
</evidence>
<dbReference type="GO" id="GO:0005509">
    <property type="term" value="F:calcium ion binding"/>
    <property type="evidence" value="ECO:0007669"/>
    <property type="project" value="InterPro"/>
</dbReference>
<evidence type="ECO:0000256" key="7">
    <source>
        <dbReference type="ARBA" id="ARBA00013227"/>
    </source>
</evidence>
<dbReference type="EMBL" id="QREG01000002">
    <property type="protein sequence ID" value="REE02206.1"/>
    <property type="molecule type" value="Genomic_DNA"/>
</dbReference>
<evidence type="ECO:0000256" key="4">
    <source>
        <dbReference type="ARBA" id="ARBA00001946"/>
    </source>
</evidence>
<protein>
    <recommendedName>
        <fullName evidence="8">Regucalcin</fullName>
        <ecNumber evidence="7">3.1.1.17</ecNumber>
    </recommendedName>
    <alternativeName>
        <fullName evidence="13">Gluconolactonase</fullName>
    </alternativeName>
</protein>
<evidence type="ECO:0000256" key="1">
    <source>
        <dbReference type="ARBA" id="ARBA00001589"/>
    </source>
</evidence>
<feature type="binding site" evidence="15">
    <location>
        <position position="18"/>
    </location>
    <ligand>
        <name>a divalent metal cation</name>
        <dbReference type="ChEBI" id="CHEBI:60240"/>
    </ligand>
</feature>
<dbReference type="Gene3D" id="2.120.10.30">
    <property type="entry name" value="TolB, C-terminal domain"/>
    <property type="match status" value="1"/>
</dbReference>
<keyword evidence="12" id="KW-0106">Calcium</keyword>
<evidence type="ECO:0000256" key="6">
    <source>
        <dbReference type="ARBA" id="ARBA00008853"/>
    </source>
</evidence>
<dbReference type="AlphaFoldDB" id="A0A3D9L958"/>
<evidence type="ECO:0000313" key="17">
    <source>
        <dbReference type="EMBL" id="REE02206.1"/>
    </source>
</evidence>
<evidence type="ECO:0000256" key="2">
    <source>
        <dbReference type="ARBA" id="ARBA00001913"/>
    </source>
</evidence>
<evidence type="ECO:0000256" key="11">
    <source>
        <dbReference type="ARBA" id="ARBA00022801"/>
    </source>
</evidence>
<evidence type="ECO:0000256" key="14">
    <source>
        <dbReference type="PIRSR" id="PIRSR605511-1"/>
    </source>
</evidence>
<evidence type="ECO:0000256" key="5">
    <source>
        <dbReference type="ARBA" id="ARBA00004496"/>
    </source>
</evidence>
<reference evidence="17 18" key="1">
    <citation type="submission" date="2018-07" db="EMBL/GenBank/DDBJ databases">
        <title>Genomic Encyclopedia of Type Strains, Phase IV (KMG-IV): sequencing the most valuable type-strain genomes for metagenomic binning, comparative biology and taxonomic classification.</title>
        <authorList>
            <person name="Goeker M."/>
        </authorList>
    </citation>
    <scope>NUCLEOTIDE SEQUENCE [LARGE SCALE GENOMIC DNA]</scope>
    <source>
        <strain evidence="17 18">DSM 4134</strain>
    </source>
</reference>
<evidence type="ECO:0000256" key="12">
    <source>
        <dbReference type="ARBA" id="ARBA00022837"/>
    </source>
</evidence>
<dbReference type="GO" id="GO:0005737">
    <property type="term" value="C:cytoplasm"/>
    <property type="evidence" value="ECO:0007669"/>
    <property type="project" value="UniProtKB-SubCell"/>
</dbReference>
<keyword evidence="11" id="KW-0378">Hydrolase</keyword>
<comment type="cofactor">
    <cofactor evidence="3">
        <name>Mn(2+)</name>
        <dbReference type="ChEBI" id="CHEBI:29035"/>
    </cofactor>
</comment>
<dbReference type="SUPFAM" id="SSF63829">
    <property type="entry name" value="Calcium-dependent phosphotriesterase"/>
    <property type="match status" value="1"/>
</dbReference>
<keyword evidence="18" id="KW-1185">Reference proteome</keyword>